<sequence>MIELNLCIDIDGTVTTPYYWIKYANNHFNTNVKPEDVNEYEIHNVLGVSRKEYMEFYKNIGELMHSKAKLRSRAKRVLYKLSLYHNIFYVTAREERMTKVTYSWISKRNLPCNGLCLLGSHHKVQKAKELNCDIFIEDRYENALELFNAGFKVLLIDCNYNRYPIPKEIIRVKGWDSIYEEIEKYYYEKIKLDVA</sequence>
<dbReference type="SUPFAM" id="SSF56784">
    <property type="entry name" value="HAD-like"/>
    <property type="match status" value="1"/>
</dbReference>
<comment type="similarity">
    <text evidence="1 3">Belongs to the 5'(3')-deoxyribonucleotidase family.</text>
</comment>
<dbReference type="InterPro" id="IPR010708">
    <property type="entry name" value="5'(3')-deoxyribonucleotidase"/>
</dbReference>
<dbReference type="EC" id="3.1.3.-" evidence="3"/>
<dbReference type="Pfam" id="PF06941">
    <property type="entry name" value="NT5C"/>
    <property type="match status" value="1"/>
</dbReference>
<dbReference type="GO" id="GO:0008253">
    <property type="term" value="F:5'-nucleotidase activity"/>
    <property type="evidence" value="ECO:0007669"/>
    <property type="project" value="InterPro"/>
</dbReference>
<dbReference type="InterPro" id="IPR036412">
    <property type="entry name" value="HAD-like_sf"/>
</dbReference>
<accession>A0A1T5KIH6</accession>
<dbReference type="PANTHER" id="PTHR35134:SF2">
    <property type="entry name" value="NUCLEOTIDASE YQFW-RELATED"/>
    <property type="match status" value="1"/>
</dbReference>
<dbReference type="AlphaFoldDB" id="A0A1T5KIH6"/>
<evidence type="ECO:0000256" key="1">
    <source>
        <dbReference type="ARBA" id="ARBA00009589"/>
    </source>
</evidence>
<proteinExistence type="inferred from homology"/>
<protein>
    <recommendedName>
        <fullName evidence="3">Nucleotidase</fullName>
        <ecNumber evidence="3">3.1.3.-</ecNumber>
    </recommendedName>
</protein>
<dbReference type="PIRSF" id="PIRSF021362">
    <property type="entry name" value="UCP021362_HAD"/>
    <property type="match status" value="1"/>
</dbReference>
<dbReference type="OrthoDB" id="2471595at2"/>
<reference evidence="5 6" key="1">
    <citation type="submission" date="2017-02" db="EMBL/GenBank/DDBJ databases">
        <authorList>
            <person name="Peterson S.W."/>
        </authorList>
    </citation>
    <scope>NUCLEOTIDE SEQUENCE [LARGE SCALE GENOMIC DNA]</scope>
    <source>
        <strain evidence="5 6">M1</strain>
    </source>
</reference>
<dbReference type="GO" id="GO:0009264">
    <property type="term" value="P:deoxyribonucleotide catabolic process"/>
    <property type="evidence" value="ECO:0007669"/>
    <property type="project" value="InterPro"/>
</dbReference>
<feature type="active site" description="Proton donor" evidence="4">
    <location>
        <position position="11"/>
    </location>
</feature>
<dbReference type="STRING" id="36842.SAMN02194393_01831"/>
<feature type="active site" description="Nucleophile" evidence="4">
    <location>
        <position position="9"/>
    </location>
</feature>
<dbReference type="InterPro" id="IPR023214">
    <property type="entry name" value="HAD_sf"/>
</dbReference>
<evidence type="ECO:0000256" key="4">
    <source>
        <dbReference type="PIRSR" id="PIRSR610708-1"/>
    </source>
</evidence>
<keyword evidence="2 3" id="KW-0378">Hydrolase</keyword>
<dbReference type="RefSeq" id="WP_079491042.1">
    <property type="nucleotide sequence ID" value="NZ_FUZT01000004.1"/>
</dbReference>
<dbReference type="EMBL" id="FUZT01000004">
    <property type="protein sequence ID" value="SKC63259.1"/>
    <property type="molecule type" value="Genomic_DNA"/>
</dbReference>
<dbReference type="PANTHER" id="PTHR35134">
    <property type="entry name" value="NUCLEOTIDASE YQFW-RELATED"/>
    <property type="match status" value="1"/>
</dbReference>
<evidence type="ECO:0000256" key="3">
    <source>
        <dbReference type="PIRNR" id="PIRNR021362"/>
    </source>
</evidence>
<keyword evidence="6" id="KW-1185">Reference proteome</keyword>
<evidence type="ECO:0000256" key="2">
    <source>
        <dbReference type="ARBA" id="ARBA00022801"/>
    </source>
</evidence>
<evidence type="ECO:0000313" key="5">
    <source>
        <dbReference type="EMBL" id="SKC63259.1"/>
    </source>
</evidence>
<name>A0A1T5KIH6_9FIRM</name>
<organism evidence="5 6">
    <name type="scientific">Maledivibacter halophilus</name>
    <dbReference type="NCBI Taxonomy" id="36842"/>
    <lineage>
        <taxon>Bacteria</taxon>
        <taxon>Bacillati</taxon>
        <taxon>Bacillota</taxon>
        <taxon>Clostridia</taxon>
        <taxon>Peptostreptococcales</taxon>
        <taxon>Caminicellaceae</taxon>
        <taxon>Maledivibacter</taxon>
    </lineage>
</organism>
<dbReference type="InterPro" id="IPR052419">
    <property type="entry name" value="5_3-deoxyribonucleotidase-like"/>
</dbReference>
<evidence type="ECO:0000313" key="6">
    <source>
        <dbReference type="Proteomes" id="UP000190285"/>
    </source>
</evidence>
<dbReference type="Proteomes" id="UP000190285">
    <property type="component" value="Unassembled WGS sequence"/>
</dbReference>
<gene>
    <name evidence="5" type="ORF">SAMN02194393_01831</name>
</gene>
<dbReference type="Gene3D" id="3.40.50.1000">
    <property type="entry name" value="HAD superfamily/HAD-like"/>
    <property type="match status" value="1"/>
</dbReference>
<dbReference type="InterPro" id="IPR009206">
    <property type="entry name" value="Nucleotidase_putative"/>
</dbReference>